<dbReference type="InterPro" id="IPR052698">
    <property type="entry name" value="MoCofactor_Util/Proc"/>
</dbReference>
<dbReference type="RefSeq" id="WP_095042505.1">
    <property type="nucleotide sequence ID" value="NZ_LN890655.1"/>
</dbReference>
<protein>
    <recommendedName>
        <fullName evidence="5">XdhC/CoxI family protein</fullName>
    </recommendedName>
</protein>
<name>A0A160SZT2_9CHLR</name>
<evidence type="ECO:0008006" key="5">
    <source>
        <dbReference type="Google" id="ProtNLM"/>
    </source>
</evidence>
<dbReference type="Pfam" id="PF02625">
    <property type="entry name" value="XdhC_CoxI"/>
    <property type="match status" value="1"/>
</dbReference>
<sequence length="344" mass="35539">MKELIADIDSWLAAGETAIALATVIAAWGSAPRRAGAKMAFTAGGAAIAGSVSGGCVEGAVIDAGEAVLATGRPQLLHFGVADETAWSVGLACGGEIDVFVERLDPATYALARQWALADTVGAIVTVVGGPDELLGRRVAVGADSVIGSLGAGLDAEAATLARQARRPGRHVLLDGVELFIDALRPAPALIMIGGAHIAVTLARLAGLLGYRTVVIDPRRAFGSAARFPDVDRLIQAWPDKALAEWPIGADAAVVTLSHDPKIDDPALRAALESDAFYIGALGSRRTHAARRARLAAVGFSDDQLDRIHAPVGLDIAADNPEEIALAIMAEVVMVYRGKMNVGD</sequence>
<dbReference type="InterPro" id="IPR027051">
    <property type="entry name" value="XdhC_Rossmann_dom"/>
</dbReference>
<evidence type="ECO:0000313" key="3">
    <source>
        <dbReference type="EMBL" id="CUS02946.2"/>
    </source>
</evidence>
<feature type="domain" description="XdhC- CoxI" evidence="1">
    <location>
        <begin position="12"/>
        <end position="80"/>
    </location>
</feature>
<dbReference type="Pfam" id="PF13478">
    <property type="entry name" value="XdhC_C"/>
    <property type="match status" value="1"/>
</dbReference>
<dbReference type="PANTHER" id="PTHR30388">
    <property type="entry name" value="ALDEHYDE OXIDOREDUCTASE MOLYBDENUM COFACTOR ASSEMBLY PROTEIN"/>
    <property type="match status" value="1"/>
</dbReference>
<dbReference type="InterPro" id="IPR003777">
    <property type="entry name" value="XdhC_CoxI"/>
</dbReference>
<dbReference type="OrthoDB" id="9773039at2"/>
<feature type="domain" description="XdhC Rossmann" evidence="2">
    <location>
        <begin position="190"/>
        <end position="332"/>
    </location>
</feature>
<dbReference type="Gene3D" id="3.40.50.720">
    <property type="entry name" value="NAD(P)-binding Rossmann-like Domain"/>
    <property type="match status" value="1"/>
</dbReference>
<dbReference type="AlphaFoldDB" id="A0A160SZT2"/>
<accession>A0A160SZT2</accession>
<proteinExistence type="predicted"/>
<evidence type="ECO:0000313" key="4">
    <source>
        <dbReference type="Proteomes" id="UP000215027"/>
    </source>
</evidence>
<evidence type="ECO:0000259" key="2">
    <source>
        <dbReference type="Pfam" id="PF13478"/>
    </source>
</evidence>
<gene>
    <name evidence="3" type="ORF">CFX0092_A1068</name>
</gene>
<dbReference type="KEGG" id="pbf:CFX0092_A1068"/>
<evidence type="ECO:0000259" key="1">
    <source>
        <dbReference type="Pfam" id="PF02625"/>
    </source>
</evidence>
<dbReference type="EMBL" id="LN890655">
    <property type="protein sequence ID" value="CUS02946.2"/>
    <property type="molecule type" value="Genomic_DNA"/>
</dbReference>
<keyword evidence="4" id="KW-1185">Reference proteome</keyword>
<dbReference type="Proteomes" id="UP000215027">
    <property type="component" value="Chromosome I"/>
</dbReference>
<organism evidence="3 4">
    <name type="scientific">Candidatus Promineifilum breve</name>
    <dbReference type="NCBI Taxonomy" id="1806508"/>
    <lineage>
        <taxon>Bacteria</taxon>
        <taxon>Bacillati</taxon>
        <taxon>Chloroflexota</taxon>
        <taxon>Ardenticatenia</taxon>
        <taxon>Candidatus Promineifilales</taxon>
        <taxon>Candidatus Promineifilaceae</taxon>
        <taxon>Candidatus Promineifilum</taxon>
    </lineage>
</organism>
<dbReference type="PANTHER" id="PTHR30388:SF4">
    <property type="entry name" value="MOLYBDENUM COFACTOR INSERTION CHAPERONE PAOD"/>
    <property type="match status" value="1"/>
</dbReference>
<reference evidence="3" key="1">
    <citation type="submission" date="2016-01" db="EMBL/GenBank/DDBJ databases">
        <authorList>
            <person name="Mcilroy J.S."/>
            <person name="Karst M S."/>
            <person name="Albertsen M."/>
        </authorList>
    </citation>
    <scope>NUCLEOTIDE SEQUENCE</scope>
    <source>
        <strain evidence="3">Cfx-K</strain>
    </source>
</reference>